<dbReference type="InterPro" id="IPR003399">
    <property type="entry name" value="Mce/MlaD"/>
</dbReference>
<dbReference type="Proteomes" id="UP000002383">
    <property type="component" value="Chromosome"/>
</dbReference>
<dbReference type="HOGENOM" id="CLU_013850_2_0_6"/>
<accession>B8GRM6</accession>
<evidence type="ECO:0000313" key="3">
    <source>
        <dbReference type="EMBL" id="ACL72580.1"/>
    </source>
</evidence>
<sequence length="335" mass="36923" precursor="true">MNSRASYFRLGLFITAAVGAGIVILVVLGIGNLFRPKVLLETYFDGSVQGLDVGAAVKLRGVTIGEVSYIGFTRGRYEQDVMPMDQRQYVLVEAVIRPDRLSPSGRIPTPEMVQTMVDRGLRVRMTAFGVTGINFLELDFMDPAEFPPIPIDWTPENLYVPSAPGAVTQFIQYADNIARRLDRMDVESIVDNMNRLLVNLDTTVSAVDAPRINAQMIQLLDALATSLERLNRVIASPAFDDIPTDLGVAAANLRALSESPRFDETMNALEMTIKRLEGTVVDVESMVSGYEHDLTLSLDNLRALSDSLRALSEEAGHHPGLIWTRPPEPVEIPQP</sequence>
<feature type="transmembrane region" description="Helical" evidence="1">
    <location>
        <begin position="12"/>
        <end position="34"/>
    </location>
</feature>
<reference evidence="3 4" key="1">
    <citation type="journal article" date="2011" name="Stand. Genomic Sci.">
        <title>Complete genome sequence of 'Thioalkalivibrio sulfidophilus' HL-EbGr7.</title>
        <authorList>
            <person name="Muyzer G."/>
            <person name="Sorokin D.Y."/>
            <person name="Mavromatis K."/>
            <person name="Lapidus A."/>
            <person name="Clum A."/>
            <person name="Ivanova N."/>
            <person name="Pati A."/>
            <person name="d'Haeseleer P."/>
            <person name="Woyke T."/>
            <person name="Kyrpides N.C."/>
        </authorList>
    </citation>
    <scope>NUCLEOTIDE SEQUENCE [LARGE SCALE GENOMIC DNA]</scope>
    <source>
        <strain evidence="3 4">HL-EbGR7</strain>
    </source>
</reference>
<dbReference type="PANTHER" id="PTHR36698">
    <property type="entry name" value="BLL5892 PROTEIN"/>
    <property type="match status" value="1"/>
</dbReference>
<dbReference type="AlphaFoldDB" id="B8GRM6"/>
<keyword evidence="1" id="KW-1133">Transmembrane helix</keyword>
<keyword evidence="4" id="KW-1185">Reference proteome</keyword>
<dbReference type="Pfam" id="PF02470">
    <property type="entry name" value="MlaD"/>
    <property type="match status" value="1"/>
</dbReference>
<dbReference type="PANTHER" id="PTHR36698:SF3">
    <property type="entry name" value="ABC-TYPE TRANSPORT AUXILIARY LIPOPROTEIN COMPONENT DOMAIN-CONTAINING PROTEIN"/>
    <property type="match status" value="1"/>
</dbReference>
<keyword evidence="1" id="KW-0472">Membrane</keyword>
<organism evidence="3 4">
    <name type="scientific">Thioalkalivibrio sulfidiphilus (strain HL-EbGR7)</name>
    <dbReference type="NCBI Taxonomy" id="396588"/>
    <lineage>
        <taxon>Bacteria</taxon>
        <taxon>Pseudomonadati</taxon>
        <taxon>Pseudomonadota</taxon>
        <taxon>Gammaproteobacteria</taxon>
        <taxon>Chromatiales</taxon>
        <taxon>Ectothiorhodospiraceae</taxon>
        <taxon>Thioalkalivibrio</taxon>
    </lineage>
</organism>
<keyword evidence="1" id="KW-0812">Transmembrane</keyword>
<evidence type="ECO:0000313" key="4">
    <source>
        <dbReference type="Proteomes" id="UP000002383"/>
    </source>
</evidence>
<dbReference type="KEGG" id="tgr:Tgr7_1496"/>
<dbReference type="OrthoDB" id="9806984at2"/>
<proteinExistence type="predicted"/>
<dbReference type="STRING" id="396588.Tgr7_1496"/>
<protein>
    <submittedName>
        <fullName evidence="3">Mammalian cell entry related domain protein</fullName>
    </submittedName>
</protein>
<feature type="domain" description="Mce/MlaD" evidence="2">
    <location>
        <begin position="47"/>
        <end position="139"/>
    </location>
</feature>
<name>B8GRM6_THISH</name>
<evidence type="ECO:0000256" key="1">
    <source>
        <dbReference type="SAM" id="Phobius"/>
    </source>
</evidence>
<dbReference type="EMBL" id="CP001339">
    <property type="protein sequence ID" value="ACL72580.1"/>
    <property type="molecule type" value="Genomic_DNA"/>
</dbReference>
<evidence type="ECO:0000259" key="2">
    <source>
        <dbReference type="Pfam" id="PF02470"/>
    </source>
</evidence>
<gene>
    <name evidence="3" type="ordered locus">Tgr7_1496</name>
</gene>
<dbReference type="RefSeq" id="WP_012638063.1">
    <property type="nucleotide sequence ID" value="NC_011901.1"/>
</dbReference>
<dbReference type="eggNOG" id="COG1463">
    <property type="taxonomic scope" value="Bacteria"/>
</dbReference>